<comment type="caution">
    <text evidence="1">The sequence shown here is derived from an EMBL/GenBank/DDBJ whole genome shotgun (WGS) entry which is preliminary data.</text>
</comment>
<dbReference type="EMBL" id="JAVHNQ010000004">
    <property type="protein sequence ID" value="KAK6349440.1"/>
    <property type="molecule type" value="Genomic_DNA"/>
</dbReference>
<keyword evidence="2" id="KW-1185">Reference proteome</keyword>
<name>A0AAV9UU03_9PEZI</name>
<accession>A0AAV9UU03</accession>
<protein>
    <submittedName>
        <fullName evidence="1">Uncharacterized protein</fullName>
    </submittedName>
</protein>
<proteinExistence type="predicted"/>
<dbReference type="Proteomes" id="UP001375240">
    <property type="component" value="Unassembled WGS sequence"/>
</dbReference>
<evidence type="ECO:0000313" key="2">
    <source>
        <dbReference type="Proteomes" id="UP001375240"/>
    </source>
</evidence>
<sequence>MADPKLLELPYELQFQILAELLEPVVSFVFYSPVQTLEWREDMEQYGFKDLGIEESKTLPCTVSISMPSTESIVPPACLLVSRDFATLIRTVAKEHCDHLHKRLSKCFVGATPYRYISQEPGAITPEFLRYVSTGRIVFAGYSVNTIKTIKEGIPQAVREAVTSVFCSRINMMQMWSGTPIGNMKVWRRPGRPDYSESIAGTFQTSFPQLKKIGFAMAKRGTKEEFWCPEAMSAMCHLLRCGVAKELEIAYGEDDMDEFGVKREQTRGVGYACCDWRLFMGAAGWFADIDGEPYWLFGRSSFSLKATRVSGWDVQRRGKYMDLSDMPTVEEDVVWKITGAKEKIESMLVTGLFILGSQDDCPCRKCKKDRGQPNLLDQPRADGKVSHRWRRLMRVGRKSSKS</sequence>
<organism evidence="1 2">
    <name type="scientific">Orbilia brochopaga</name>
    <dbReference type="NCBI Taxonomy" id="3140254"/>
    <lineage>
        <taxon>Eukaryota</taxon>
        <taxon>Fungi</taxon>
        <taxon>Dikarya</taxon>
        <taxon>Ascomycota</taxon>
        <taxon>Pezizomycotina</taxon>
        <taxon>Orbiliomycetes</taxon>
        <taxon>Orbiliales</taxon>
        <taxon>Orbiliaceae</taxon>
        <taxon>Orbilia</taxon>
    </lineage>
</organism>
<dbReference type="AlphaFoldDB" id="A0AAV9UU03"/>
<gene>
    <name evidence="1" type="ORF">TWF696_005724</name>
</gene>
<evidence type="ECO:0000313" key="1">
    <source>
        <dbReference type="EMBL" id="KAK6349440.1"/>
    </source>
</evidence>
<reference evidence="1 2" key="1">
    <citation type="submission" date="2019-10" db="EMBL/GenBank/DDBJ databases">
        <authorList>
            <person name="Palmer J.M."/>
        </authorList>
    </citation>
    <scope>NUCLEOTIDE SEQUENCE [LARGE SCALE GENOMIC DNA]</scope>
    <source>
        <strain evidence="1 2">TWF696</strain>
    </source>
</reference>